<feature type="compositionally biased region" description="Polar residues" evidence="1">
    <location>
        <begin position="1501"/>
        <end position="1577"/>
    </location>
</feature>
<feature type="region of interest" description="Disordered" evidence="1">
    <location>
        <begin position="1426"/>
        <end position="1485"/>
    </location>
</feature>
<feature type="transmembrane region" description="Helical" evidence="2">
    <location>
        <begin position="339"/>
        <end position="359"/>
    </location>
</feature>
<evidence type="ECO:0000256" key="1">
    <source>
        <dbReference type="SAM" id="MobiDB-lite"/>
    </source>
</evidence>
<proteinExistence type="predicted"/>
<feature type="domain" description="TraG N-terminal Proteobacteria" evidence="3">
    <location>
        <begin position="7"/>
        <end position="463"/>
    </location>
</feature>
<feature type="compositionally biased region" description="Polar residues" evidence="1">
    <location>
        <begin position="1385"/>
        <end position="1401"/>
    </location>
</feature>
<dbReference type="HOGENOM" id="CLU_241286_0_0_6"/>
<reference evidence="4 5" key="1">
    <citation type="journal article" date="2013" name="Genome Biol. Evol.">
        <title>Genomic Diversity of "Deep Ecotype" Alteromonas macleodii Isolates: Evidence for Pan-Mediterranean Clonal Frames.</title>
        <authorList>
            <person name="Lopez-Perez M."/>
            <person name="Gonzaga A."/>
            <person name="Rodriguez-Valera F."/>
        </authorList>
    </citation>
    <scope>NUCLEOTIDE SEQUENCE [LARGE SCALE GENOMIC DNA]</scope>
    <source>
        <strain evidence="5">'English Channel 615'</strain>
        <plasmid evidence="5">Plasmid</plasmid>
    </source>
</reference>
<evidence type="ECO:0000256" key="2">
    <source>
        <dbReference type="SAM" id="Phobius"/>
    </source>
</evidence>
<feature type="compositionally biased region" description="Polar residues" evidence="1">
    <location>
        <begin position="1466"/>
        <end position="1480"/>
    </location>
</feature>
<gene>
    <name evidence="4" type="ORF">I633_22506</name>
</gene>
<feature type="region of interest" description="Disordered" evidence="1">
    <location>
        <begin position="550"/>
        <end position="571"/>
    </location>
</feature>
<keyword evidence="2" id="KW-1133">Transmembrane helix</keyword>
<feature type="transmembrane region" description="Helical" evidence="2">
    <location>
        <begin position="371"/>
        <end position="388"/>
    </location>
</feature>
<dbReference type="PATRIC" id="fig|1300253.3.peg.4689"/>
<name>S5ALS4_9ALTE</name>
<evidence type="ECO:0000313" key="4">
    <source>
        <dbReference type="EMBL" id="AGP79921.1"/>
    </source>
</evidence>
<organism evidence="4 5">
    <name type="scientific">Alteromonas mediterranea 615</name>
    <dbReference type="NCBI Taxonomy" id="1300253"/>
    <lineage>
        <taxon>Bacteria</taxon>
        <taxon>Pseudomonadati</taxon>
        <taxon>Pseudomonadota</taxon>
        <taxon>Gammaproteobacteria</taxon>
        <taxon>Alteromonadales</taxon>
        <taxon>Alteromonadaceae</taxon>
        <taxon>Alteromonas/Salinimonas group</taxon>
        <taxon>Alteromonas</taxon>
    </lineage>
</organism>
<feature type="compositionally biased region" description="Low complexity" evidence="1">
    <location>
        <begin position="1402"/>
        <end position="1413"/>
    </location>
</feature>
<keyword evidence="2" id="KW-0472">Membrane</keyword>
<keyword evidence="2" id="KW-0812">Transmembrane</keyword>
<keyword evidence="4" id="KW-0614">Plasmid</keyword>
<feature type="transmembrane region" description="Helical" evidence="2">
    <location>
        <begin position="424"/>
        <end position="447"/>
    </location>
</feature>
<dbReference type="BioCyc" id="AMAC1300253:G12YX-3568-MONOMER"/>
<feature type="compositionally biased region" description="Polar residues" evidence="1">
    <location>
        <begin position="1426"/>
        <end position="1459"/>
    </location>
</feature>
<protein>
    <submittedName>
        <fullName evidence="4">Type IV conjugative transfer system protein TraG</fullName>
    </submittedName>
</protein>
<feature type="transmembrane region" description="Helical" evidence="2">
    <location>
        <begin position="20"/>
        <end position="46"/>
    </location>
</feature>
<dbReference type="KEGG" id="amh:I633_22506"/>
<evidence type="ECO:0000313" key="5">
    <source>
        <dbReference type="Proteomes" id="UP000014909"/>
    </source>
</evidence>
<feature type="region of interest" description="Disordered" evidence="1">
    <location>
        <begin position="1377"/>
        <end position="1414"/>
    </location>
</feature>
<dbReference type="Proteomes" id="UP000014909">
    <property type="component" value="Plasmid unnamed"/>
</dbReference>
<feature type="transmembrane region" description="Helical" evidence="2">
    <location>
        <begin position="58"/>
        <end position="76"/>
    </location>
</feature>
<accession>S5ALS4</accession>
<evidence type="ECO:0000259" key="3">
    <source>
        <dbReference type="Pfam" id="PF07916"/>
    </source>
</evidence>
<dbReference type="EMBL" id="CP004847">
    <property type="protein sequence ID" value="AGP79921.1"/>
    <property type="molecule type" value="Genomic_DNA"/>
</dbReference>
<sequence>MFEIESLGFHGFMVDTITAIKFITELGGVGGLAGVVLVIYFGMTIIKSGLDDKSPNPLKELLIGGLMVMMFVGPAAPTTDVKIRSAYDISSFEIVEDVPLLVVFPYWIANQGLAELSDLVTTAFSPVQAASLKEADPLQAILKLYNQQPSASLNYGGPSSSQGFDLQKTMSNYIDDCVVNDYLLDGQDPTANMDVLRRTPMSRDLLDELRVDYNGISTVVYLTRNGPESGESLACPDAHTRLVNTISAMDNEIVDWYESTGISTNAVAAGMQLISNSLTTGVSAFELQVGLFTSHLIREGLQNSPLKTEMDLMVFQAQRERMFAKIGERSMILNITRPVYTFLECLVFFITPLYLILLATGSRGLGHIGKYMMLMLFVGLWGFVQIFVDAYTYSTINEVVLPASGFDPLSFDGMPFAMAEIEGAITTAAAASAVVPMIIMFLLYGSVHPLMSAMKGMMDVKGNGNFGAPTVTSPANNGSRDMGTLNITQSAATGNTVATTRTPENEYNSSFSLGRSLSTSTSNAAAEAQSLVTQATESYQTTKSDVMSMGNGVSFTDNQGNSTTLSKMLQGTDSSSAIESIQKQTGMSRQEAEALVTSVGASAALGLQTPKGLPISAGAEVNGKATQSDTDQLIENASKGNAQVEQVLRQYAESISENDQWMLSTNFSESERAEFAESLNQLQNKGEVVTAATNNSTELKQQVNDAETIQNTLPRLQWSDVQLSSQGFNQVFETLREGFKDENGNVDDKAFESYLKDEYGTSDYAEIRDTIATDKDIMVNGRAGSDGGVLNTLLSDYADNTGSNTDRLQALGNAFTQIGESQGDTSPGNTFKKIGQEIGETVEDINRTNELTDQINGDVNAQQENIDVREGVTAVTSDNTPESLDPNNISRVEKPAEFSEFENDLNAARGQGEARTQKVEDENKNLDLRVEQQIDENNKPGIDALYNLKNWFTDGFEKEFSFNEATDGMEKLVRNYNGMAIENGGSIYDYNGLSKGFEILENKNEEGGNNLSNLSNTEALQAYMAADFIDQNKELLTELGVSDGFIQQAQGAKSEIAENNFKDLGEDDRKAIDAVSQKVATGQADVSSGIGILANANVFDDSVLDKLKGDAIDLKNVTDGAQQNGFIAAQNAIYDYEKSGLNKELAEIYKDNEDARNGLSRYDEVLDERSGRGDQAANSFERLRAADFAYSAANYIDAERRNQYEYDENQNASENFKLENEKAYSELIRGGYSMAMGNYDYVSGVDTLTKVSENENVSLQKVLDSDNRYNPIRENVLSTVDNMNIPTYNTSFGENYEGETRGGLPAATDTNKGEAKIAGVNIADDGTGTAYYKIDGMDKTTYQVPVTKNENGGFDVAGAFTNVKDNERVDAENAMKNMIPASELTKGTTASPTANGAQADNSPSSASQPTTTSGAVVDTVKNDSSIDVQQTPDNQSDTAGGTQAANGPSSANQPPTTIDPTDASIEPSQRVGSQGDSVENINEDGVINTYDTAVEKISDTPDASSQNENSLEQPKGSSTMNVKSTPGFSSERTTQDTSSVKTQGEDVTTPKFSNTELTQQQGAGNTQTPDIASSSSVSTNQAIEEQNMMDDFIARGAEKVSPLDSVAAENDLEITQNDSGMNVIDIASAPNGEVTIGGAMYQLIGDRTDDTGESIGQLFYDKTSDNYTSVEYGKVVNWGDTNPNKQV</sequence>
<feature type="region of interest" description="Disordered" evidence="1">
    <location>
        <begin position="1498"/>
        <end position="1577"/>
    </location>
</feature>
<geneLocation type="plasmid" evidence="4">
    <name>unnamed</name>
</geneLocation>
<dbReference type="InterPro" id="IPR012931">
    <property type="entry name" value="TraG_N_Proteobacteria"/>
</dbReference>
<dbReference type="Pfam" id="PF07916">
    <property type="entry name" value="TraG_N"/>
    <property type="match status" value="1"/>
</dbReference>